<feature type="repeat" description="PPR" evidence="2">
    <location>
        <begin position="369"/>
        <end position="403"/>
    </location>
</feature>
<dbReference type="EMBL" id="JAUJYO010000010">
    <property type="protein sequence ID" value="KAK1306880.1"/>
    <property type="molecule type" value="Genomic_DNA"/>
</dbReference>
<dbReference type="Pfam" id="PF13041">
    <property type="entry name" value="PPR_2"/>
    <property type="match status" value="4"/>
</dbReference>
<feature type="repeat" description="PPR" evidence="2">
    <location>
        <begin position="202"/>
        <end position="236"/>
    </location>
</feature>
<accession>A0AAV9E0E8</accession>
<dbReference type="NCBIfam" id="TIGR00756">
    <property type="entry name" value="PPR"/>
    <property type="match status" value="9"/>
</dbReference>
<feature type="repeat" description="PPR" evidence="2">
    <location>
        <begin position="404"/>
        <end position="438"/>
    </location>
</feature>
<dbReference type="PANTHER" id="PTHR47932:SF2">
    <property type="entry name" value="OS10G0484300 PROTEIN"/>
    <property type="match status" value="1"/>
</dbReference>
<dbReference type="PANTHER" id="PTHR47932">
    <property type="entry name" value="ATPASE EXPRESSION PROTEIN 3"/>
    <property type="match status" value="1"/>
</dbReference>
<dbReference type="Pfam" id="PF12854">
    <property type="entry name" value="PPR_1"/>
    <property type="match status" value="1"/>
</dbReference>
<dbReference type="Pfam" id="PF13812">
    <property type="entry name" value="PPR_3"/>
    <property type="match status" value="1"/>
</dbReference>
<dbReference type="Gene3D" id="1.25.40.10">
    <property type="entry name" value="Tetratricopeptide repeat domain"/>
    <property type="match status" value="6"/>
</dbReference>
<dbReference type="AlphaFoldDB" id="A0AAV9E0E8"/>
<feature type="repeat" description="PPR" evidence="2">
    <location>
        <begin position="504"/>
        <end position="538"/>
    </location>
</feature>
<dbReference type="GO" id="GO:0003729">
    <property type="term" value="F:mRNA binding"/>
    <property type="evidence" value="ECO:0007669"/>
    <property type="project" value="TreeGrafter"/>
</dbReference>
<feature type="repeat" description="PPR" evidence="2">
    <location>
        <begin position="237"/>
        <end position="271"/>
    </location>
</feature>
<organism evidence="3 4">
    <name type="scientific">Acorus calamus</name>
    <name type="common">Sweet flag</name>
    <dbReference type="NCBI Taxonomy" id="4465"/>
    <lineage>
        <taxon>Eukaryota</taxon>
        <taxon>Viridiplantae</taxon>
        <taxon>Streptophyta</taxon>
        <taxon>Embryophyta</taxon>
        <taxon>Tracheophyta</taxon>
        <taxon>Spermatophyta</taxon>
        <taxon>Magnoliopsida</taxon>
        <taxon>Liliopsida</taxon>
        <taxon>Acoraceae</taxon>
        <taxon>Acorus</taxon>
    </lineage>
</organism>
<dbReference type="InterPro" id="IPR002885">
    <property type="entry name" value="PPR_rpt"/>
</dbReference>
<dbReference type="Proteomes" id="UP001180020">
    <property type="component" value="Unassembled WGS sequence"/>
</dbReference>
<feature type="repeat" description="PPR" evidence="2">
    <location>
        <begin position="334"/>
        <end position="368"/>
    </location>
</feature>
<evidence type="ECO:0000313" key="4">
    <source>
        <dbReference type="Proteomes" id="UP001180020"/>
    </source>
</evidence>
<reference evidence="3" key="1">
    <citation type="journal article" date="2023" name="Nat. Commun.">
        <title>Diploid and tetraploid genomes of Acorus and the evolution of monocots.</title>
        <authorList>
            <person name="Ma L."/>
            <person name="Liu K.W."/>
            <person name="Li Z."/>
            <person name="Hsiao Y.Y."/>
            <person name="Qi Y."/>
            <person name="Fu T."/>
            <person name="Tang G.D."/>
            <person name="Zhang D."/>
            <person name="Sun W.H."/>
            <person name="Liu D.K."/>
            <person name="Li Y."/>
            <person name="Chen G.Z."/>
            <person name="Liu X.D."/>
            <person name="Liao X.Y."/>
            <person name="Jiang Y.T."/>
            <person name="Yu X."/>
            <person name="Hao Y."/>
            <person name="Huang J."/>
            <person name="Zhao X.W."/>
            <person name="Ke S."/>
            <person name="Chen Y.Y."/>
            <person name="Wu W.L."/>
            <person name="Hsu J.L."/>
            <person name="Lin Y.F."/>
            <person name="Huang M.D."/>
            <person name="Li C.Y."/>
            <person name="Huang L."/>
            <person name="Wang Z.W."/>
            <person name="Zhao X."/>
            <person name="Zhong W.Y."/>
            <person name="Peng D.H."/>
            <person name="Ahmad S."/>
            <person name="Lan S."/>
            <person name="Zhang J.S."/>
            <person name="Tsai W.C."/>
            <person name="Van de Peer Y."/>
            <person name="Liu Z.J."/>
        </authorList>
    </citation>
    <scope>NUCLEOTIDE SEQUENCE</scope>
    <source>
        <strain evidence="3">CP</strain>
    </source>
</reference>
<proteinExistence type="predicted"/>
<feature type="repeat" description="PPR" evidence="2">
    <location>
        <begin position="131"/>
        <end position="165"/>
    </location>
</feature>
<feature type="repeat" description="PPR" evidence="2">
    <location>
        <begin position="539"/>
        <end position="573"/>
    </location>
</feature>
<protein>
    <submittedName>
        <fullName evidence="3">Pentatricopeptide repeat-containing protein</fullName>
    </submittedName>
</protein>
<keyword evidence="4" id="KW-1185">Reference proteome</keyword>
<reference evidence="3" key="2">
    <citation type="submission" date="2023-06" db="EMBL/GenBank/DDBJ databases">
        <authorList>
            <person name="Ma L."/>
            <person name="Liu K.-W."/>
            <person name="Li Z."/>
            <person name="Hsiao Y.-Y."/>
            <person name="Qi Y."/>
            <person name="Fu T."/>
            <person name="Tang G."/>
            <person name="Zhang D."/>
            <person name="Sun W.-H."/>
            <person name="Liu D.-K."/>
            <person name="Li Y."/>
            <person name="Chen G.-Z."/>
            <person name="Liu X.-D."/>
            <person name="Liao X.-Y."/>
            <person name="Jiang Y.-T."/>
            <person name="Yu X."/>
            <person name="Hao Y."/>
            <person name="Huang J."/>
            <person name="Zhao X.-W."/>
            <person name="Ke S."/>
            <person name="Chen Y.-Y."/>
            <person name="Wu W.-L."/>
            <person name="Hsu J.-L."/>
            <person name="Lin Y.-F."/>
            <person name="Huang M.-D."/>
            <person name="Li C.-Y."/>
            <person name="Huang L."/>
            <person name="Wang Z.-W."/>
            <person name="Zhao X."/>
            <person name="Zhong W.-Y."/>
            <person name="Peng D.-H."/>
            <person name="Ahmad S."/>
            <person name="Lan S."/>
            <person name="Zhang J.-S."/>
            <person name="Tsai W.-C."/>
            <person name="Van De Peer Y."/>
            <person name="Liu Z.-J."/>
        </authorList>
    </citation>
    <scope>NUCLEOTIDE SEQUENCE</scope>
    <source>
        <strain evidence="3">CP</strain>
        <tissue evidence="3">Leaves</tissue>
    </source>
</reference>
<name>A0AAV9E0E8_ACOCL</name>
<evidence type="ECO:0000256" key="2">
    <source>
        <dbReference type="PROSITE-ProRule" id="PRU00708"/>
    </source>
</evidence>
<gene>
    <name evidence="3" type="ORF">QJS10_CPA10g01683</name>
</gene>
<dbReference type="InterPro" id="IPR011990">
    <property type="entry name" value="TPR-like_helical_dom_sf"/>
</dbReference>
<feature type="repeat" description="PPR" evidence="2">
    <location>
        <begin position="439"/>
        <end position="469"/>
    </location>
</feature>
<dbReference type="PROSITE" id="PS51375">
    <property type="entry name" value="PPR"/>
    <property type="match status" value="9"/>
</dbReference>
<evidence type="ECO:0000313" key="3">
    <source>
        <dbReference type="EMBL" id="KAK1306880.1"/>
    </source>
</evidence>
<sequence>MGFRVTSMLRVFRFGARLYTSATHAIVEAEAALPVSIEVLSILNTSSLDGDFETQLESLIPKLSPHTVFDVLGRSSAVRSAFRFFIWANRRRCLRSLASHNAMVSLLLRNDGFCSAWWTLEDLRYRGLPIGPEAFSVLISAYAATGSIEMAIKSFDQMDEFGSRPCVFTYNVVMRLLVAQSATIPITMSMYNRMLKSNCRPNRSTYNILIDGLCKSRNVEDALTMFEEMLKMRIYPDKVTYTIVVAGLCRAHRIDDASSLVLKMQLNGCEPDSIIRTTLLGGLCRAGRLDEAIEITQSSAQGFLDDCNCLIDGLFRNGWPDEAMKLFKAMPSYNRVSYNTMINWFARAGRMVEASGLFNEMVREGIIPNLVCYASLIRGHCRAGFLITAYKLFQTLPNRGFFPNVQMYSILIDGLCKAQFIDKALELFMELQVKGLSPDVVTYTTLIDGLCKADRLEDVATLIDQMKSCQSVDSESVHSVVPKLCESGYMVKAYKLLREVVTPDIIMYTVLVNCLCKVEKFDEALKLFEELHLKGYSLDVVAYSMLIDRLRRAHRFEEVLMVFNLMLRNGCIPDSRVCKSVMKCLCKIKKVGHAISLWLDYISQTSCITAREVEALENLKKAFEVGPIEEAIMGLLDFECDCKSVDFSPYTIWLVGFCQADRVEEALGIFYVVTRCGVNVSPAGCVMLIKNLCNREMLKPSMDVMLYALQNHIFLPKYLGNKLVRGLCERNWKKGAMKLVHRMTVAGYDVNSYLKEDTKALLRRDDDAHYLVNG</sequence>
<dbReference type="Pfam" id="PF01535">
    <property type="entry name" value="PPR"/>
    <property type="match status" value="2"/>
</dbReference>
<evidence type="ECO:0000256" key="1">
    <source>
        <dbReference type="ARBA" id="ARBA00022737"/>
    </source>
</evidence>
<comment type="caution">
    <text evidence="3">The sequence shown here is derived from an EMBL/GenBank/DDBJ whole genome shotgun (WGS) entry which is preliminary data.</text>
</comment>
<keyword evidence="1" id="KW-0677">Repeat</keyword>